<evidence type="ECO:0000256" key="2">
    <source>
        <dbReference type="ARBA" id="ARBA00034247"/>
    </source>
</evidence>
<dbReference type="InterPro" id="IPR000160">
    <property type="entry name" value="GGDEF_dom"/>
</dbReference>
<evidence type="ECO:0000313" key="5">
    <source>
        <dbReference type="EMBL" id="MCO6408546.1"/>
    </source>
</evidence>
<sequence>MPYATLSYEWLGPAIFLSGGGAFLLLYLHDRKQQAALRLSGAYLLSVVGFVGVMLVDTDRQPAYQALILGSLFAGHFLLLWGVASLFGKDVPWPPYVLAVLLTAGAALYANHQGPLFWVRVIAVSGFASFVYLMCCLLVWRARSHRVDLVLASVFLIQAGLSVSRVVRVEISDVDMTTHSAFKSSQLASSMQTENAIFAIMIGLALFARYSVTLVQQLRRLAETDPLTGLLNRRAFEARVQALRAASAPLPTGLIICDIDHFKRVNDRHGHEVGDRTLKAFARLLERETPQTALCARLGGEEFCILVAGLDDEAIRLQAIHLRSAVERLHIATSTGSLRLTASFGYCELAPGDDLPRALAEVDAAVYQAKSDGRNLVRRAGSPPTATQQARFV</sequence>
<dbReference type="CDD" id="cd01949">
    <property type="entry name" value="GGDEF"/>
    <property type="match status" value="1"/>
</dbReference>
<dbReference type="SUPFAM" id="SSF55073">
    <property type="entry name" value="Nucleotide cyclase"/>
    <property type="match status" value="1"/>
</dbReference>
<feature type="transmembrane region" description="Helical" evidence="3">
    <location>
        <begin position="6"/>
        <end position="28"/>
    </location>
</feature>
<organism evidence="5 6">
    <name type="scientific">Hoeflea alexandrii</name>
    <dbReference type="NCBI Taxonomy" id="288436"/>
    <lineage>
        <taxon>Bacteria</taxon>
        <taxon>Pseudomonadati</taxon>
        <taxon>Pseudomonadota</taxon>
        <taxon>Alphaproteobacteria</taxon>
        <taxon>Hyphomicrobiales</taxon>
        <taxon>Rhizobiaceae</taxon>
        <taxon>Hoeflea</taxon>
    </lineage>
</organism>
<name>A0ABT1CT22_9HYPH</name>
<evidence type="ECO:0000256" key="3">
    <source>
        <dbReference type="SAM" id="Phobius"/>
    </source>
</evidence>
<proteinExistence type="predicted"/>
<feature type="transmembrane region" description="Helical" evidence="3">
    <location>
        <begin position="62"/>
        <end position="81"/>
    </location>
</feature>
<feature type="transmembrane region" description="Helical" evidence="3">
    <location>
        <begin position="195"/>
        <end position="212"/>
    </location>
</feature>
<accession>A0ABT1CT22</accession>
<keyword evidence="3" id="KW-1133">Transmembrane helix</keyword>
<protein>
    <recommendedName>
        <fullName evidence="1">diguanylate cyclase</fullName>
        <ecNumber evidence="1">2.7.7.65</ecNumber>
    </recommendedName>
</protein>
<dbReference type="RefSeq" id="WP_252915677.1">
    <property type="nucleotide sequence ID" value="NZ_JAAAML010000002.1"/>
</dbReference>
<dbReference type="PANTHER" id="PTHR45138">
    <property type="entry name" value="REGULATORY COMPONENTS OF SENSORY TRANSDUCTION SYSTEM"/>
    <property type="match status" value="1"/>
</dbReference>
<keyword evidence="3" id="KW-0472">Membrane</keyword>
<dbReference type="PROSITE" id="PS50887">
    <property type="entry name" value="GGDEF"/>
    <property type="match status" value="1"/>
</dbReference>
<dbReference type="InterPro" id="IPR029787">
    <property type="entry name" value="Nucleotide_cyclase"/>
</dbReference>
<comment type="caution">
    <text evidence="5">The sequence shown here is derived from an EMBL/GenBank/DDBJ whole genome shotgun (WGS) entry which is preliminary data.</text>
</comment>
<reference evidence="5 6" key="1">
    <citation type="submission" date="2020-01" db="EMBL/GenBank/DDBJ databases">
        <title>Genomes of bacteria type strains.</title>
        <authorList>
            <person name="Chen J."/>
            <person name="Zhu S."/>
            <person name="Yang J."/>
        </authorList>
    </citation>
    <scope>NUCLEOTIDE SEQUENCE [LARGE SCALE GENOMIC DNA]</scope>
    <source>
        <strain evidence="5 6">DSM 16655</strain>
    </source>
</reference>
<feature type="transmembrane region" description="Helical" evidence="3">
    <location>
        <begin position="117"/>
        <end position="140"/>
    </location>
</feature>
<dbReference type="PANTHER" id="PTHR45138:SF9">
    <property type="entry name" value="DIGUANYLATE CYCLASE DGCM-RELATED"/>
    <property type="match status" value="1"/>
</dbReference>
<dbReference type="SMART" id="SM00267">
    <property type="entry name" value="GGDEF"/>
    <property type="match status" value="1"/>
</dbReference>
<feature type="transmembrane region" description="Helical" evidence="3">
    <location>
        <begin position="93"/>
        <end position="111"/>
    </location>
</feature>
<dbReference type="EMBL" id="JAAAML010000002">
    <property type="protein sequence ID" value="MCO6408546.1"/>
    <property type="molecule type" value="Genomic_DNA"/>
</dbReference>
<dbReference type="Gene3D" id="3.30.70.270">
    <property type="match status" value="1"/>
</dbReference>
<dbReference type="NCBIfam" id="TIGR00254">
    <property type="entry name" value="GGDEF"/>
    <property type="match status" value="1"/>
</dbReference>
<dbReference type="Pfam" id="PF00990">
    <property type="entry name" value="GGDEF"/>
    <property type="match status" value="1"/>
</dbReference>
<evidence type="ECO:0000313" key="6">
    <source>
        <dbReference type="Proteomes" id="UP001320715"/>
    </source>
</evidence>
<dbReference type="InterPro" id="IPR050469">
    <property type="entry name" value="Diguanylate_Cyclase"/>
</dbReference>
<gene>
    <name evidence="5" type="ORF">GTW23_10210</name>
</gene>
<dbReference type="InterPro" id="IPR043128">
    <property type="entry name" value="Rev_trsase/Diguanyl_cyclase"/>
</dbReference>
<dbReference type="Proteomes" id="UP001320715">
    <property type="component" value="Unassembled WGS sequence"/>
</dbReference>
<feature type="domain" description="GGDEF" evidence="4">
    <location>
        <begin position="250"/>
        <end position="382"/>
    </location>
</feature>
<feature type="transmembrane region" description="Helical" evidence="3">
    <location>
        <begin position="35"/>
        <end position="56"/>
    </location>
</feature>
<keyword evidence="6" id="KW-1185">Reference proteome</keyword>
<evidence type="ECO:0000259" key="4">
    <source>
        <dbReference type="PROSITE" id="PS50887"/>
    </source>
</evidence>
<feature type="transmembrane region" description="Helical" evidence="3">
    <location>
        <begin position="147"/>
        <end position="167"/>
    </location>
</feature>
<comment type="catalytic activity">
    <reaction evidence="2">
        <text>2 GTP = 3',3'-c-di-GMP + 2 diphosphate</text>
        <dbReference type="Rhea" id="RHEA:24898"/>
        <dbReference type="ChEBI" id="CHEBI:33019"/>
        <dbReference type="ChEBI" id="CHEBI:37565"/>
        <dbReference type="ChEBI" id="CHEBI:58805"/>
        <dbReference type="EC" id="2.7.7.65"/>
    </reaction>
</comment>
<dbReference type="EC" id="2.7.7.65" evidence="1"/>
<evidence type="ECO:0000256" key="1">
    <source>
        <dbReference type="ARBA" id="ARBA00012528"/>
    </source>
</evidence>
<keyword evidence="3" id="KW-0812">Transmembrane</keyword>